<dbReference type="SUPFAM" id="SSF52777">
    <property type="entry name" value="CoA-dependent acyltransferases"/>
    <property type="match status" value="2"/>
</dbReference>
<dbReference type="Gene3D" id="3.30.559.10">
    <property type="entry name" value="Chloramphenicol acetyltransferase-like domain"/>
    <property type="match status" value="1"/>
</dbReference>
<name>A0A6G1M921_ORBOL</name>
<protein>
    <recommendedName>
        <fullName evidence="3">Phthiocerol/phthiodiolone dimycocerosyl transferase C-terminal domain-containing protein</fullName>
    </recommendedName>
</protein>
<dbReference type="AlphaFoldDB" id="A0A6G1M921"/>
<organism evidence="4 5">
    <name type="scientific">Orbilia oligospora</name>
    <name type="common">Nematode-trapping fungus</name>
    <name type="synonym">Arthrobotrys oligospora</name>
    <dbReference type="NCBI Taxonomy" id="2813651"/>
    <lineage>
        <taxon>Eukaryota</taxon>
        <taxon>Fungi</taxon>
        <taxon>Dikarya</taxon>
        <taxon>Ascomycota</taxon>
        <taxon>Pezizomycotina</taxon>
        <taxon>Orbiliomycetes</taxon>
        <taxon>Orbiliales</taxon>
        <taxon>Orbiliaceae</taxon>
        <taxon>Orbilia</taxon>
    </lineage>
</organism>
<accession>A0A6G1M921</accession>
<sequence length="453" mass="50366">MVQASLQWKETEAGTWTREFCPVERILHFFKHLDPTLTQWTVSSGVTLPETSNYSIETIKAAWVLLRKKHPIIACTITSENTGMQYHIPAEEGEIIKWIEETVHVDVSGKTGKELAVSMTVPKSAELYYLPKTRELLVHIRHELTDGAGSMILVNNFLKILRLMSTLGPVSPSTPSFGDEVDQLSPSLFHIVGENEPLSNELRQQAQKIGIKYLTNPSVGLKTRSLEICGTVPIPITPSGRVEHEFSEAETIAVISACRAKGITVTAAVMAAKARAILEQAGESSGNLATLVPINLRDQLPAPYNAHAGGNLFIAAFTVLPVCTDSDFVSWARDVKRELATWRCNREYVAYTKFLMKLLENGITTAMQKGVLLPSGLVLSSLGVVEKYVTEPVDDYWLNLVVSTHTANGFFVYTFKGRLRLVICYNGAYYDRDRIEDFVSMIVCHLKEGLEKY</sequence>
<keyword evidence="2" id="KW-0012">Acyltransferase</keyword>
<dbReference type="InterPro" id="IPR031641">
    <property type="entry name" value="PapA_C"/>
</dbReference>
<dbReference type="InterPro" id="IPR023213">
    <property type="entry name" value="CAT-like_dom_sf"/>
</dbReference>
<dbReference type="Proteomes" id="UP000483672">
    <property type="component" value="Unassembled WGS sequence"/>
</dbReference>
<dbReference type="Gene3D" id="3.30.559.30">
    <property type="entry name" value="Nonribosomal peptide synthetase, condensation domain"/>
    <property type="match status" value="1"/>
</dbReference>
<evidence type="ECO:0000313" key="4">
    <source>
        <dbReference type="EMBL" id="KAF3217945.1"/>
    </source>
</evidence>
<evidence type="ECO:0000256" key="2">
    <source>
        <dbReference type="ARBA" id="ARBA00023315"/>
    </source>
</evidence>
<dbReference type="PANTHER" id="PTHR42034:SF1">
    <property type="entry name" value="CONDENSATION DOMAIN-CONTAINING PROTEIN"/>
    <property type="match status" value="1"/>
</dbReference>
<keyword evidence="1" id="KW-0808">Transferase</keyword>
<reference evidence="4 5" key="1">
    <citation type="submission" date="2019-06" db="EMBL/GenBank/DDBJ databases">
        <authorList>
            <person name="Palmer J.M."/>
        </authorList>
    </citation>
    <scope>NUCLEOTIDE SEQUENCE [LARGE SCALE GENOMIC DNA]</scope>
    <source>
        <strain evidence="4 5">TWF191</strain>
    </source>
</reference>
<comment type="caution">
    <text evidence="4">The sequence shown here is derived from an EMBL/GenBank/DDBJ whole genome shotgun (WGS) entry which is preliminary data.</text>
</comment>
<feature type="domain" description="Phthiocerol/phthiodiolone dimycocerosyl transferase C-terminal" evidence="3">
    <location>
        <begin position="243"/>
        <end position="420"/>
    </location>
</feature>
<gene>
    <name evidence="4" type="ORF">TWF191_008362</name>
</gene>
<dbReference type="PANTHER" id="PTHR42034">
    <property type="entry name" value="CHROMOSOME 7, WHOLE GENOME SHOTGUN SEQUENCE-RELATED"/>
    <property type="match status" value="1"/>
</dbReference>
<dbReference type="EMBL" id="WIPF01000056">
    <property type="protein sequence ID" value="KAF3217945.1"/>
    <property type="molecule type" value="Genomic_DNA"/>
</dbReference>
<proteinExistence type="predicted"/>
<evidence type="ECO:0000313" key="5">
    <source>
        <dbReference type="Proteomes" id="UP000483672"/>
    </source>
</evidence>
<dbReference type="Pfam" id="PF16911">
    <property type="entry name" value="PapA_C"/>
    <property type="match status" value="1"/>
</dbReference>
<evidence type="ECO:0000256" key="1">
    <source>
        <dbReference type="ARBA" id="ARBA00022679"/>
    </source>
</evidence>
<evidence type="ECO:0000259" key="3">
    <source>
        <dbReference type="Pfam" id="PF16911"/>
    </source>
</evidence>
<dbReference type="GO" id="GO:0016746">
    <property type="term" value="F:acyltransferase activity"/>
    <property type="evidence" value="ECO:0007669"/>
    <property type="project" value="UniProtKB-KW"/>
</dbReference>